<dbReference type="Gene3D" id="1.10.10.10">
    <property type="entry name" value="Winged helix-like DNA-binding domain superfamily/Winged helix DNA-binding domain"/>
    <property type="match status" value="1"/>
</dbReference>
<keyword evidence="1" id="KW-0805">Transcription regulation</keyword>
<dbReference type="PANTHER" id="PTHR42756">
    <property type="entry name" value="TRANSCRIPTIONAL REGULATOR, MARR"/>
    <property type="match status" value="1"/>
</dbReference>
<dbReference type="AlphaFoldDB" id="A0A098ERF6"/>
<dbReference type="SUPFAM" id="SSF46785">
    <property type="entry name" value="Winged helix' DNA-binding domain"/>
    <property type="match status" value="1"/>
</dbReference>
<keyword evidence="2 5" id="KW-0238">DNA-binding</keyword>
<dbReference type="STRING" id="1499687.BN1080_02888"/>
<dbReference type="PANTHER" id="PTHR42756:SF1">
    <property type="entry name" value="TRANSCRIPTIONAL REPRESSOR OF EMRAB OPERON"/>
    <property type="match status" value="1"/>
</dbReference>
<dbReference type="GO" id="GO:0003700">
    <property type="term" value="F:DNA-binding transcription factor activity"/>
    <property type="evidence" value="ECO:0007669"/>
    <property type="project" value="InterPro"/>
</dbReference>
<dbReference type="Pfam" id="PF12802">
    <property type="entry name" value="MarR_2"/>
    <property type="match status" value="1"/>
</dbReference>
<evidence type="ECO:0000313" key="6">
    <source>
        <dbReference type="Proteomes" id="UP000043699"/>
    </source>
</evidence>
<proteinExistence type="predicted"/>
<protein>
    <submittedName>
        <fullName evidence="5">DNA-binding transcriptional repressor MarR</fullName>
    </submittedName>
</protein>
<name>A0A098ERF6_9BACL</name>
<dbReference type="InterPro" id="IPR023187">
    <property type="entry name" value="Tscrpt_reg_MarR-type_CS"/>
</dbReference>
<organism evidence="5 6">
    <name type="scientific">Planococcus massiliensis</name>
    <dbReference type="NCBI Taxonomy" id="1499687"/>
    <lineage>
        <taxon>Bacteria</taxon>
        <taxon>Bacillati</taxon>
        <taxon>Bacillota</taxon>
        <taxon>Bacilli</taxon>
        <taxon>Bacillales</taxon>
        <taxon>Caryophanaceae</taxon>
        <taxon>Planococcus</taxon>
    </lineage>
</organism>
<keyword evidence="3" id="KW-0804">Transcription</keyword>
<evidence type="ECO:0000256" key="1">
    <source>
        <dbReference type="ARBA" id="ARBA00023015"/>
    </source>
</evidence>
<evidence type="ECO:0000256" key="3">
    <source>
        <dbReference type="ARBA" id="ARBA00023163"/>
    </source>
</evidence>
<evidence type="ECO:0000256" key="2">
    <source>
        <dbReference type="ARBA" id="ARBA00023125"/>
    </source>
</evidence>
<accession>A0A098ERF6</accession>
<reference evidence="5 6" key="1">
    <citation type="submission" date="2014-09" db="EMBL/GenBank/DDBJ databases">
        <authorList>
            <person name="Urmite Genomes Urmite Genomes"/>
        </authorList>
    </citation>
    <scope>NUCLEOTIDE SEQUENCE [LARGE SCALE GENOMIC DNA]</scope>
    <source>
        <strain evidence="5 6">ES2</strain>
    </source>
</reference>
<dbReference type="InterPro" id="IPR036390">
    <property type="entry name" value="WH_DNA-bd_sf"/>
</dbReference>
<dbReference type="PROSITE" id="PS01117">
    <property type="entry name" value="HTH_MARR_1"/>
    <property type="match status" value="1"/>
</dbReference>
<dbReference type="GO" id="GO:0003677">
    <property type="term" value="F:DNA binding"/>
    <property type="evidence" value="ECO:0007669"/>
    <property type="project" value="UniProtKB-KW"/>
</dbReference>
<dbReference type="Proteomes" id="UP000043699">
    <property type="component" value="Unassembled WGS sequence"/>
</dbReference>
<dbReference type="PROSITE" id="PS50995">
    <property type="entry name" value="HTH_MARR_2"/>
    <property type="match status" value="1"/>
</dbReference>
<evidence type="ECO:0000259" key="4">
    <source>
        <dbReference type="PROSITE" id="PS50995"/>
    </source>
</evidence>
<feature type="domain" description="HTH marR-type" evidence="4">
    <location>
        <begin position="11"/>
        <end position="146"/>
    </location>
</feature>
<dbReference type="InterPro" id="IPR036388">
    <property type="entry name" value="WH-like_DNA-bd_sf"/>
</dbReference>
<dbReference type="EMBL" id="CCXS01000001">
    <property type="protein sequence ID" value="CEG23881.1"/>
    <property type="molecule type" value="Genomic_DNA"/>
</dbReference>
<dbReference type="RefSeq" id="WP_052652923.1">
    <property type="nucleotide sequence ID" value="NZ_CCXS01000001.1"/>
</dbReference>
<dbReference type="OrthoDB" id="2352979at2"/>
<dbReference type="SMART" id="SM00347">
    <property type="entry name" value="HTH_MARR"/>
    <property type="match status" value="1"/>
</dbReference>
<dbReference type="InterPro" id="IPR000835">
    <property type="entry name" value="HTH_MarR-typ"/>
</dbReference>
<sequence>MIQQDEKFLKSAQLLRSFAGIHRNMIRYVQKTAADHGLSMPQYTILMALARTAEMTQKKIGKKTMLPKSTLSQAVDGLVRDGLIDREQVEGNRRETLLSLSPLGAELIEKIHQHEGGVHQVFQEVTESLTDEQYEKLLEVHQQINEKLTNTRQEERHKC</sequence>
<gene>
    <name evidence="5" type="ORF">BN1080_02888</name>
</gene>
<keyword evidence="6" id="KW-1185">Reference proteome</keyword>
<evidence type="ECO:0000313" key="5">
    <source>
        <dbReference type="EMBL" id="CEG23881.1"/>
    </source>
</evidence>